<proteinExistence type="inferred from homology"/>
<gene>
    <name evidence="7" type="ORF">ACFY8C_31710</name>
</gene>
<dbReference type="InterPro" id="IPR039425">
    <property type="entry name" value="RNA_pol_sigma-70-like"/>
</dbReference>
<dbReference type="NCBIfam" id="TIGR02937">
    <property type="entry name" value="sigma70-ECF"/>
    <property type="match status" value="1"/>
</dbReference>
<dbReference type="Pfam" id="PF08281">
    <property type="entry name" value="Sigma70_r4_2"/>
    <property type="match status" value="1"/>
</dbReference>
<name>A0ABW6XZA1_9ACTN</name>
<dbReference type="PANTHER" id="PTHR43133">
    <property type="entry name" value="RNA POLYMERASE ECF-TYPE SIGMA FACTO"/>
    <property type="match status" value="1"/>
</dbReference>
<evidence type="ECO:0000256" key="1">
    <source>
        <dbReference type="ARBA" id="ARBA00010641"/>
    </source>
</evidence>
<dbReference type="CDD" id="cd06171">
    <property type="entry name" value="Sigma70_r4"/>
    <property type="match status" value="1"/>
</dbReference>
<dbReference type="SUPFAM" id="SSF88659">
    <property type="entry name" value="Sigma3 and sigma4 domains of RNA polymerase sigma factors"/>
    <property type="match status" value="1"/>
</dbReference>
<dbReference type="RefSeq" id="WP_051820850.1">
    <property type="nucleotide sequence ID" value="NZ_JBIBDZ010000011.1"/>
</dbReference>
<evidence type="ECO:0000313" key="8">
    <source>
        <dbReference type="Proteomes" id="UP001602370"/>
    </source>
</evidence>
<evidence type="ECO:0000259" key="6">
    <source>
        <dbReference type="Pfam" id="PF08281"/>
    </source>
</evidence>
<dbReference type="PANTHER" id="PTHR43133:SF50">
    <property type="entry name" value="ECF RNA POLYMERASE SIGMA FACTOR SIGM"/>
    <property type="match status" value="1"/>
</dbReference>
<evidence type="ECO:0000256" key="4">
    <source>
        <dbReference type="ARBA" id="ARBA00023125"/>
    </source>
</evidence>
<dbReference type="Proteomes" id="UP001602370">
    <property type="component" value="Unassembled WGS sequence"/>
</dbReference>
<dbReference type="InterPro" id="IPR013249">
    <property type="entry name" value="RNA_pol_sigma70_r4_t2"/>
</dbReference>
<sequence length="173" mass="19783">MSDEEFDGEVIALFALHGDSMHRRLLTSGVPADEAETILQDAFLAVRRQWARIRDEHPEAYARKVTWYLRQAYWKTVYQDRELAQKLAREYEEARVSADEEVIASIVVHEALQMLPERQASVVKLRHLHQLSVAEVSTTLGIAEGTVKRHCHDGLRALRRALEQEPDGRGGDQ</sequence>
<dbReference type="InterPro" id="IPR014284">
    <property type="entry name" value="RNA_pol_sigma-70_dom"/>
</dbReference>
<comment type="similarity">
    <text evidence="1">Belongs to the sigma-70 factor family. ECF subfamily.</text>
</comment>
<dbReference type="EMBL" id="JBIBDZ010000011">
    <property type="protein sequence ID" value="MFF5922847.1"/>
    <property type="molecule type" value="Genomic_DNA"/>
</dbReference>
<organism evidence="7 8">
    <name type="scientific">Streptomyces flavochromogenes</name>
    <dbReference type="NCBI Taxonomy" id="68199"/>
    <lineage>
        <taxon>Bacteria</taxon>
        <taxon>Bacillati</taxon>
        <taxon>Actinomycetota</taxon>
        <taxon>Actinomycetes</taxon>
        <taxon>Kitasatosporales</taxon>
        <taxon>Streptomycetaceae</taxon>
        <taxon>Streptomyces</taxon>
    </lineage>
</organism>
<evidence type="ECO:0000256" key="5">
    <source>
        <dbReference type="ARBA" id="ARBA00023163"/>
    </source>
</evidence>
<keyword evidence="8" id="KW-1185">Reference proteome</keyword>
<feature type="domain" description="RNA polymerase sigma factor 70 region 4 type 2" evidence="6">
    <location>
        <begin position="108"/>
        <end position="158"/>
    </location>
</feature>
<dbReference type="InterPro" id="IPR013324">
    <property type="entry name" value="RNA_pol_sigma_r3/r4-like"/>
</dbReference>
<dbReference type="InterPro" id="IPR036388">
    <property type="entry name" value="WH-like_DNA-bd_sf"/>
</dbReference>
<evidence type="ECO:0000256" key="3">
    <source>
        <dbReference type="ARBA" id="ARBA00023082"/>
    </source>
</evidence>
<comment type="caution">
    <text evidence="7">The sequence shown here is derived from an EMBL/GenBank/DDBJ whole genome shotgun (WGS) entry which is preliminary data.</text>
</comment>
<keyword evidence="4" id="KW-0238">DNA-binding</keyword>
<protein>
    <submittedName>
        <fullName evidence="7">RNA polymerase sigma factor</fullName>
    </submittedName>
</protein>
<dbReference type="Gene3D" id="1.10.10.10">
    <property type="entry name" value="Winged helix-like DNA-binding domain superfamily/Winged helix DNA-binding domain"/>
    <property type="match status" value="1"/>
</dbReference>
<evidence type="ECO:0000313" key="7">
    <source>
        <dbReference type="EMBL" id="MFF5922847.1"/>
    </source>
</evidence>
<keyword evidence="3" id="KW-0731">Sigma factor</keyword>
<keyword evidence="5" id="KW-0804">Transcription</keyword>
<keyword evidence="2" id="KW-0805">Transcription regulation</keyword>
<reference evidence="7 8" key="1">
    <citation type="submission" date="2024-10" db="EMBL/GenBank/DDBJ databases">
        <title>The Natural Products Discovery Center: Release of the First 8490 Sequenced Strains for Exploring Actinobacteria Biosynthetic Diversity.</title>
        <authorList>
            <person name="Kalkreuter E."/>
            <person name="Kautsar S.A."/>
            <person name="Yang D."/>
            <person name="Bader C.D."/>
            <person name="Teijaro C.N."/>
            <person name="Fluegel L."/>
            <person name="Davis C.M."/>
            <person name="Simpson J.R."/>
            <person name="Lauterbach L."/>
            <person name="Steele A.D."/>
            <person name="Gui C."/>
            <person name="Meng S."/>
            <person name="Li G."/>
            <person name="Viehrig K."/>
            <person name="Ye F."/>
            <person name="Su P."/>
            <person name="Kiefer A.F."/>
            <person name="Nichols A."/>
            <person name="Cepeda A.J."/>
            <person name="Yan W."/>
            <person name="Fan B."/>
            <person name="Jiang Y."/>
            <person name="Adhikari A."/>
            <person name="Zheng C.-J."/>
            <person name="Schuster L."/>
            <person name="Cowan T.M."/>
            <person name="Smanski M.J."/>
            <person name="Chevrette M.G."/>
            <person name="De Carvalho L.P.S."/>
            <person name="Shen B."/>
        </authorList>
    </citation>
    <scope>NUCLEOTIDE SEQUENCE [LARGE SCALE GENOMIC DNA]</scope>
    <source>
        <strain evidence="7 8">NPDC012605</strain>
    </source>
</reference>
<accession>A0ABW6XZA1</accession>
<evidence type="ECO:0000256" key="2">
    <source>
        <dbReference type="ARBA" id="ARBA00023015"/>
    </source>
</evidence>